<feature type="region of interest" description="Disordered" evidence="1">
    <location>
        <begin position="25"/>
        <end position="103"/>
    </location>
</feature>
<dbReference type="EMBL" id="MCNS01000004">
    <property type="protein sequence ID" value="OCX49312.1"/>
    <property type="molecule type" value="Genomic_DNA"/>
</dbReference>
<name>A0A1C2GCU8_LIMRT</name>
<feature type="compositionally biased region" description="Low complexity" evidence="1">
    <location>
        <begin position="28"/>
        <end position="37"/>
    </location>
</feature>
<evidence type="ECO:0000256" key="2">
    <source>
        <dbReference type="SAM" id="SignalP"/>
    </source>
</evidence>
<feature type="signal peptide" evidence="2">
    <location>
        <begin position="1"/>
        <end position="24"/>
    </location>
</feature>
<evidence type="ECO:0000313" key="4">
    <source>
        <dbReference type="Proteomes" id="UP000095141"/>
    </source>
</evidence>
<organism evidence="3 4">
    <name type="scientific">Limosilactobacillus reuteri</name>
    <name type="common">Lactobacillus reuteri</name>
    <dbReference type="NCBI Taxonomy" id="1598"/>
    <lineage>
        <taxon>Bacteria</taxon>
        <taxon>Bacillati</taxon>
        <taxon>Bacillota</taxon>
        <taxon>Bacilli</taxon>
        <taxon>Lactobacillales</taxon>
        <taxon>Lactobacillaceae</taxon>
        <taxon>Limosilactobacillus</taxon>
    </lineage>
</organism>
<evidence type="ECO:0000313" key="3">
    <source>
        <dbReference type="EMBL" id="OCX49312.1"/>
    </source>
</evidence>
<accession>A0A1C2GCU8</accession>
<dbReference type="AlphaFoldDB" id="A0A1C2GCU8"/>
<dbReference type="RefSeq" id="WP_066035551.1">
    <property type="nucleotide sequence ID" value="NZ_CP136906.1"/>
</dbReference>
<comment type="caution">
    <text evidence="3">The sequence shown here is derived from an EMBL/GenBank/DDBJ whole genome shotgun (WGS) entry which is preliminary data.</text>
</comment>
<sequence>MKKLTLICASILACGTLAACGNNAAQHSSKTASSSSKTIKKQSSKKQSAVSKKSSGVESSSSENDNSSQQTEVSSNQQSQQLPQQATESSSDNGHVTIAGHSYHHEDFYGNDILVGDNGEGEAQEYIANDPSLNQDQRDAALRQTAQNATYGQDKE</sequence>
<dbReference type="PROSITE" id="PS51257">
    <property type="entry name" value="PROKAR_LIPOPROTEIN"/>
    <property type="match status" value="1"/>
</dbReference>
<evidence type="ECO:0000256" key="1">
    <source>
        <dbReference type="SAM" id="MobiDB-lite"/>
    </source>
</evidence>
<proteinExistence type="predicted"/>
<dbReference type="Proteomes" id="UP000095141">
    <property type="component" value="Unassembled WGS sequence"/>
</dbReference>
<reference evidence="3 4" key="1">
    <citation type="submission" date="2016-08" db="EMBL/GenBank/DDBJ databases">
        <title>Probiotic bacterium isolated from chicken gut.</title>
        <authorList>
            <person name="Levy J.L."/>
            <person name="Hassan H.M."/>
            <person name="Mendoza M.A."/>
        </authorList>
    </citation>
    <scope>NUCLEOTIDE SEQUENCE [LARGE SCALE GENOMIC DNA]</scope>
    <source>
        <strain evidence="3 4">P43</strain>
    </source>
</reference>
<gene>
    <name evidence="3" type="ORF">BFD03_03595</name>
</gene>
<keyword evidence="2" id="KW-0732">Signal</keyword>
<feature type="compositionally biased region" description="Low complexity" evidence="1">
    <location>
        <begin position="45"/>
        <end position="85"/>
    </location>
</feature>
<evidence type="ECO:0008006" key="5">
    <source>
        <dbReference type="Google" id="ProtNLM"/>
    </source>
</evidence>
<feature type="chain" id="PRO_5008661754" description="Lipoprotein" evidence="2">
    <location>
        <begin position="25"/>
        <end position="156"/>
    </location>
</feature>
<protein>
    <recommendedName>
        <fullName evidence="5">Lipoprotein</fullName>
    </recommendedName>
</protein>